<dbReference type="AlphaFoldDB" id="L1IGG7"/>
<feature type="transmembrane region" description="Helical" evidence="2">
    <location>
        <begin position="272"/>
        <end position="293"/>
    </location>
</feature>
<feature type="transmembrane region" description="Helical" evidence="2">
    <location>
        <begin position="213"/>
        <end position="232"/>
    </location>
</feature>
<reference evidence="4" key="3">
    <citation type="submission" date="2016-03" db="UniProtKB">
        <authorList>
            <consortium name="EnsemblProtists"/>
        </authorList>
    </citation>
    <scope>IDENTIFICATION</scope>
</reference>
<keyword evidence="5" id="KW-1185">Reference proteome</keyword>
<dbReference type="GeneID" id="17291756"/>
<dbReference type="KEGG" id="gtt:GUITHDRAFT_118773"/>
<feature type="region of interest" description="Disordered" evidence="1">
    <location>
        <begin position="643"/>
        <end position="756"/>
    </location>
</feature>
<feature type="compositionally biased region" description="Low complexity" evidence="1">
    <location>
        <begin position="660"/>
        <end position="672"/>
    </location>
</feature>
<feature type="compositionally biased region" description="Pro residues" evidence="1">
    <location>
        <begin position="673"/>
        <end position="714"/>
    </location>
</feature>
<evidence type="ECO:0000313" key="5">
    <source>
        <dbReference type="Proteomes" id="UP000011087"/>
    </source>
</evidence>
<name>L1IGG7_GUITC</name>
<feature type="transmembrane region" description="Helical" evidence="2">
    <location>
        <begin position="50"/>
        <end position="72"/>
    </location>
</feature>
<evidence type="ECO:0000313" key="3">
    <source>
        <dbReference type="EMBL" id="EKX35024.1"/>
    </source>
</evidence>
<evidence type="ECO:0000313" key="4">
    <source>
        <dbReference type="EnsemblProtists" id="EKX35024"/>
    </source>
</evidence>
<feature type="transmembrane region" description="Helical" evidence="2">
    <location>
        <begin position="541"/>
        <end position="561"/>
    </location>
</feature>
<dbReference type="Proteomes" id="UP000011087">
    <property type="component" value="Unassembled WGS sequence"/>
</dbReference>
<keyword evidence="2" id="KW-1133">Transmembrane helix</keyword>
<protein>
    <submittedName>
        <fullName evidence="3 4">Uncharacterized protein</fullName>
    </submittedName>
</protein>
<accession>L1IGG7</accession>
<feature type="transmembrane region" description="Helical" evidence="2">
    <location>
        <begin position="405"/>
        <end position="428"/>
    </location>
</feature>
<evidence type="ECO:0000256" key="2">
    <source>
        <dbReference type="SAM" id="Phobius"/>
    </source>
</evidence>
<dbReference type="RefSeq" id="XP_005822004.1">
    <property type="nucleotide sequence ID" value="XM_005821947.1"/>
</dbReference>
<feature type="transmembrane region" description="Helical" evidence="2">
    <location>
        <begin position="305"/>
        <end position="329"/>
    </location>
</feature>
<keyword evidence="2" id="KW-0812">Transmembrane</keyword>
<reference evidence="3 5" key="1">
    <citation type="journal article" date="2012" name="Nature">
        <title>Algal genomes reveal evolutionary mosaicism and the fate of nucleomorphs.</title>
        <authorList>
            <consortium name="DOE Joint Genome Institute"/>
            <person name="Curtis B.A."/>
            <person name="Tanifuji G."/>
            <person name="Burki F."/>
            <person name="Gruber A."/>
            <person name="Irimia M."/>
            <person name="Maruyama S."/>
            <person name="Arias M.C."/>
            <person name="Ball S.G."/>
            <person name="Gile G.H."/>
            <person name="Hirakawa Y."/>
            <person name="Hopkins J.F."/>
            <person name="Kuo A."/>
            <person name="Rensing S.A."/>
            <person name="Schmutz J."/>
            <person name="Symeonidi A."/>
            <person name="Elias M."/>
            <person name="Eveleigh R.J."/>
            <person name="Herman E.K."/>
            <person name="Klute M.J."/>
            <person name="Nakayama T."/>
            <person name="Obornik M."/>
            <person name="Reyes-Prieto A."/>
            <person name="Armbrust E.V."/>
            <person name="Aves S.J."/>
            <person name="Beiko R.G."/>
            <person name="Coutinho P."/>
            <person name="Dacks J.B."/>
            <person name="Durnford D.G."/>
            <person name="Fast N.M."/>
            <person name="Green B.R."/>
            <person name="Grisdale C.J."/>
            <person name="Hempel F."/>
            <person name="Henrissat B."/>
            <person name="Hoppner M.P."/>
            <person name="Ishida K."/>
            <person name="Kim E."/>
            <person name="Koreny L."/>
            <person name="Kroth P.G."/>
            <person name="Liu Y."/>
            <person name="Malik S.B."/>
            <person name="Maier U.G."/>
            <person name="McRose D."/>
            <person name="Mock T."/>
            <person name="Neilson J.A."/>
            <person name="Onodera N.T."/>
            <person name="Poole A.M."/>
            <person name="Pritham E.J."/>
            <person name="Richards T.A."/>
            <person name="Rocap G."/>
            <person name="Roy S.W."/>
            <person name="Sarai C."/>
            <person name="Schaack S."/>
            <person name="Shirato S."/>
            <person name="Slamovits C.H."/>
            <person name="Spencer D.F."/>
            <person name="Suzuki S."/>
            <person name="Worden A.Z."/>
            <person name="Zauner S."/>
            <person name="Barry K."/>
            <person name="Bell C."/>
            <person name="Bharti A.K."/>
            <person name="Crow J.A."/>
            <person name="Grimwood J."/>
            <person name="Kramer R."/>
            <person name="Lindquist E."/>
            <person name="Lucas S."/>
            <person name="Salamov A."/>
            <person name="McFadden G.I."/>
            <person name="Lane C.E."/>
            <person name="Keeling P.J."/>
            <person name="Gray M.W."/>
            <person name="Grigoriev I.V."/>
            <person name="Archibald J.M."/>
        </authorList>
    </citation>
    <scope>NUCLEOTIDE SEQUENCE</scope>
    <source>
        <strain evidence="3 5">CCMP2712</strain>
    </source>
</reference>
<organism evidence="3">
    <name type="scientific">Guillardia theta (strain CCMP2712)</name>
    <name type="common">Cryptophyte</name>
    <dbReference type="NCBI Taxonomy" id="905079"/>
    <lineage>
        <taxon>Eukaryota</taxon>
        <taxon>Cryptophyceae</taxon>
        <taxon>Pyrenomonadales</taxon>
        <taxon>Geminigeraceae</taxon>
        <taxon>Guillardia</taxon>
    </lineage>
</organism>
<gene>
    <name evidence="3" type="ORF">GUITHDRAFT_118773</name>
</gene>
<feature type="transmembrane region" description="Helical" evidence="2">
    <location>
        <begin position="502"/>
        <end position="521"/>
    </location>
</feature>
<keyword evidence="2" id="KW-0472">Membrane</keyword>
<feature type="transmembrane region" description="Helical" evidence="2">
    <location>
        <begin position="379"/>
        <end position="398"/>
    </location>
</feature>
<sequence>MVVVNKKQFYAGMQQPTHTLDKPYKDQSHDSARNYITGYSLLTYTNRSKIINSVIALIIFWLSFGACCVTLGRSYKNSKMPSNIISYSLEPWDEYSSLENTLKAFTNTSSTIKDNVKALWYWSLCDQYITTGRVPKSTDKMALEVVSASNPVYMPGGCNCIAQVAHAMGDGWLYESATNPTKGEVKEMLNFCTYEGSMPQTMKVSSKPYRTMFFIYGFLLLASSSIIIANFMHDVLVLALKDRREQAPQGSLTVVFGADTIKKVASYLNVKLILVTLMCTIIFLVMTILLLTTSKGAPDDAKHPADLLAGIFIAIGSAIILLFVTPYVLYGGSSDNIARIVERFARNEVDAGIKFIREEHEITYKNSDILNAQGQIEQLWTDVISIPAVVALTVAVCIMRQWTDFDIIMFNVILVFLLLIFATASNWVTCHWTRVASFTKAYAKTVSTTDSTRQEKLNTIGETLNSFYQGYKNIITVTQIFILLALVFTATPSSDVNHYNYLAMYNWIYFMGFLFLIYMAPDIWNDMQQLKLHNVTAIKQLMLNLLSFTVFITVSYTEFWNKSLNQDPLLRDNTIAPMSLQKAYDILDFQMFMMQNPHLITDLEWHELGAISDRMESRIRLNESKAWKFWKDVKKRATEAGKAAYEKGRAAANRARRAWGRQPAPAQAGPSQPVHPMPPPEQMIAPPPPGPPPEVPQEYGPAPPPPGYLPPPPNQETYGPRPDPEAYMPQQPQEMQDPNHIPQQRGPPPEFIVPDGGVLLIPAHHAPYAYPPPPPGAVEGISSPFLTIFNQNPRHQIPRPVTRI</sequence>
<dbReference type="HOGENOM" id="CLU_350388_0_0_1"/>
<feature type="transmembrane region" description="Helical" evidence="2">
    <location>
        <begin position="471"/>
        <end position="490"/>
    </location>
</feature>
<dbReference type="STRING" id="905079.L1IGG7"/>
<proteinExistence type="predicted"/>
<reference evidence="5" key="2">
    <citation type="submission" date="2012-11" db="EMBL/GenBank/DDBJ databases">
        <authorList>
            <person name="Kuo A."/>
            <person name="Curtis B.A."/>
            <person name="Tanifuji G."/>
            <person name="Burki F."/>
            <person name="Gruber A."/>
            <person name="Irimia M."/>
            <person name="Maruyama S."/>
            <person name="Arias M.C."/>
            <person name="Ball S.G."/>
            <person name="Gile G.H."/>
            <person name="Hirakawa Y."/>
            <person name="Hopkins J.F."/>
            <person name="Rensing S.A."/>
            <person name="Schmutz J."/>
            <person name="Symeonidi A."/>
            <person name="Elias M."/>
            <person name="Eveleigh R.J."/>
            <person name="Herman E.K."/>
            <person name="Klute M.J."/>
            <person name="Nakayama T."/>
            <person name="Obornik M."/>
            <person name="Reyes-Prieto A."/>
            <person name="Armbrust E.V."/>
            <person name="Aves S.J."/>
            <person name="Beiko R.G."/>
            <person name="Coutinho P."/>
            <person name="Dacks J.B."/>
            <person name="Durnford D.G."/>
            <person name="Fast N.M."/>
            <person name="Green B.R."/>
            <person name="Grisdale C."/>
            <person name="Hempe F."/>
            <person name="Henrissat B."/>
            <person name="Hoppner M.P."/>
            <person name="Ishida K.-I."/>
            <person name="Kim E."/>
            <person name="Koreny L."/>
            <person name="Kroth P.G."/>
            <person name="Liu Y."/>
            <person name="Malik S.-B."/>
            <person name="Maier U.G."/>
            <person name="McRose D."/>
            <person name="Mock T."/>
            <person name="Neilson J.A."/>
            <person name="Onodera N.T."/>
            <person name="Poole A.M."/>
            <person name="Pritham E.J."/>
            <person name="Richards T.A."/>
            <person name="Rocap G."/>
            <person name="Roy S.W."/>
            <person name="Sarai C."/>
            <person name="Schaack S."/>
            <person name="Shirato S."/>
            <person name="Slamovits C.H."/>
            <person name="Spencer D.F."/>
            <person name="Suzuki S."/>
            <person name="Worden A.Z."/>
            <person name="Zauner S."/>
            <person name="Barry K."/>
            <person name="Bell C."/>
            <person name="Bharti A.K."/>
            <person name="Crow J.A."/>
            <person name="Grimwood J."/>
            <person name="Kramer R."/>
            <person name="Lindquist E."/>
            <person name="Lucas S."/>
            <person name="Salamov A."/>
            <person name="McFadden G.I."/>
            <person name="Lane C.E."/>
            <person name="Keeling P.J."/>
            <person name="Gray M.W."/>
            <person name="Grigoriev I.V."/>
            <person name="Archibald J.M."/>
        </authorList>
    </citation>
    <scope>NUCLEOTIDE SEQUENCE</scope>
    <source>
        <strain evidence="5">CCMP2712</strain>
    </source>
</reference>
<dbReference type="EMBL" id="JH993098">
    <property type="protein sequence ID" value="EKX35024.1"/>
    <property type="molecule type" value="Genomic_DNA"/>
</dbReference>
<dbReference type="EnsemblProtists" id="EKX35024">
    <property type="protein sequence ID" value="EKX35024"/>
    <property type="gene ID" value="GUITHDRAFT_118773"/>
</dbReference>
<dbReference type="PaxDb" id="55529-EKX35024"/>
<evidence type="ECO:0000256" key="1">
    <source>
        <dbReference type="SAM" id="MobiDB-lite"/>
    </source>
</evidence>